<dbReference type="GO" id="GO:0016491">
    <property type="term" value="F:oxidoreductase activity"/>
    <property type="evidence" value="ECO:0007669"/>
    <property type="project" value="UniProtKB-KW"/>
</dbReference>
<comment type="caution">
    <text evidence="2">The sequence shown here is derived from an EMBL/GenBank/DDBJ whole genome shotgun (WGS) entry which is preliminary data.</text>
</comment>
<sequence length="184" mass="19997">MPMIELLFIPGSLRQASSSRATVRALIKRVEDSATCVTADPGLLPHYNADILDDPAVKAFIDQVAHANGLVFVTPEYNYSVPGVLKNAIDWASRPAMKSVFKDKHCFVMSVSGGALGGVRAQGHLKYSLNGMLAKVFGCPEIVVPMANDKVENGFLTDERILTFAEEQLRAFMTALSESVPDIR</sequence>
<reference evidence="2 3" key="1">
    <citation type="submission" date="2024-05" db="EMBL/GenBank/DDBJ databases">
        <title>Neorhizobium sp. Rsf11, a plant growth promoting and heavy metal resistant PAH-degrader.</title>
        <authorList>
            <person name="Golubev S.N."/>
            <person name="Muratova A.Y."/>
            <person name="Markelova M.I."/>
        </authorList>
    </citation>
    <scope>NUCLEOTIDE SEQUENCE [LARGE SCALE GENOMIC DNA]</scope>
    <source>
        <strain evidence="2 3">Rsf11</strain>
    </source>
</reference>
<accession>A0ABV0M4W6</accession>
<evidence type="ECO:0000313" key="3">
    <source>
        <dbReference type="Proteomes" id="UP001496627"/>
    </source>
</evidence>
<dbReference type="RefSeq" id="WP_348863582.1">
    <property type="nucleotide sequence ID" value="NZ_JBEAAL010000014.1"/>
</dbReference>
<evidence type="ECO:0000313" key="2">
    <source>
        <dbReference type="EMBL" id="MEQ1406886.1"/>
    </source>
</evidence>
<dbReference type="Proteomes" id="UP001496627">
    <property type="component" value="Unassembled WGS sequence"/>
</dbReference>
<name>A0ABV0M4W6_9HYPH</name>
<keyword evidence="2" id="KW-0560">Oxidoreductase</keyword>
<dbReference type="InterPro" id="IPR029039">
    <property type="entry name" value="Flavoprotein-like_sf"/>
</dbReference>
<dbReference type="PANTHER" id="PTHR30543:SF21">
    <property type="entry name" value="NAD(P)H-DEPENDENT FMN REDUCTASE LOT6"/>
    <property type="match status" value="1"/>
</dbReference>
<dbReference type="InterPro" id="IPR005025">
    <property type="entry name" value="FMN_Rdtase-like_dom"/>
</dbReference>
<protein>
    <submittedName>
        <fullName evidence="2">NADPH-dependent FMN reductase</fullName>
        <ecNumber evidence="2">1.-.-.-</ecNumber>
    </submittedName>
</protein>
<feature type="domain" description="NADPH-dependent FMN reductase-like" evidence="1">
    <location>
        <begin position="6"/>
        <end position="148"/>
    </location>
</feature>
<dbReference type="EMBL" id="JBEAAL010000014">
    <property type="protein sequence ID" value="MEQ1406886.1"/>
    <property type="molecule type" value="Genomic_DNA"/>
</dbReference>
<dbReference type="SUPFAM" id="SSF52218">
    <property type="entry name" value="Flavoproteins"/>
    <property type="match status" value="1"/>
</dbReference>
<dbReference type="Pfam" id="PF03358">
    <property type="entry name" value="FMN_red"/>
    <property type="match status" value="1"/>
</dbReference>
<evidence type="ECO:0000259" key="1">
    <source>
        <dbReference type="Pfam" id="PF03358"/>
    </source>
</evidence>
<dbReference type="PANTHER" id="PTHR30543">
    <property type="entry name" value="CHROMATE REDUCTASE"/>
    <property type="match status" value="1"/>
</dbReference>
<proteinExistence type="predicted"/>
<gene>
    <name evidence="2" type="ORF">ABK249_18310</name>
</gene>
<keyword evidence="3" id="KW-1185">Reference proteome</keyword>
<dbReference type="InterPro" id="IPR050712">
    <property type="entry name" value="NAD(P)H-dep_reductase"/>
</dbReference>
<organism evidence="2 3">
    <name type="scientific">Neorhizobium phenanthreniclasticum</name>
    <dbReference type="NCBI Taxonomy" id="3157917"/>
    <lineage>
        <taxon>Bacteria</taxon>
        <taxon>Pseudomonadati</taxon>
        <taxon>Pseudomonadota</taxon>
        <taxon>Alphaproteobacteria</taxon>
        <taxon>Hyphomicrobiales</taxon>
        <taxon>Rhizobiaceae</taxon>
        <taxon>Rhizobium/Agrobacterium group</taxon>
        <taxon>Neorhizobium</taxon>
    </lineage>
</organism>
<dbReference type="EC" id="1.-.-.-" evidence="2"/>
<dbReference type="Gene3D" id="3.40.50.360">
    <property type="match status" value="1"/>
</dbReference>